<dbReference type="EMBL" id="REGN01006892">
    <property type="protein sequence ID" value="RNA07953.1"/>
    <property type="molecule type" value="Genomic_DNA"/>
</dbReference>
<organism evidence="2 3">
    <name type="scientific">Brachionus plicatilis</name>
    <name type="common">Marine rotifer</name>
    <name type="synonym">Brachionus muelleri</name>
    <dbReference type="NCBI Taxonomy" id="10195"/>
    <lineage>
        <taxon>Eukaryota</taxon>
        <taxon>Metazoa</taxon>
        <taxon>Spiralia</taxon>
        <taxon>Gnathifera</taxon>
        <taxon>Rotifera</taxon>
        <taxon>Eurotatoria</taxon>
        <taxon>Monogononta</taxon>
        <taxon>Pseudotrocha</taxon>
        <taxon>Ploima</taxon>
        <taxon>Brachionidae</taxon>
        <taxon>Brachionus</taxon>
    </lineage>
</organism>
<evidence type="ECO:0000313" key="3">
    <source>
        <dbReference type="Proteomes" id="UP000276133"/>
    </source>
</evidence>
<feature type="compositionally biased region" description="Acidic residues" evidence="1">
    <location>
        <begin position="172"/>
        <end position="181"/>
    </location>
</feature>
<comment type="caution">
    <text evidence="2">The sequence shown here is derived from an EMBL/GenBank/DDBJ whole genome shotgun (WGS) entry which is preliminary data.</text>
</comment>
<feature type="region of interest" description="Disordered" evidence="1">
    <location>
        <begin position="152"/>
        <end position="189"/>
    </location>
</feature>
<sequence length="189" mass="22564">MLTAKNEVFVQHLLPFFTLFYTNLFYRLMMNLEICNTKKKYHKDLKPKKKKIKSIKRFYLYLNIFEFYRNSCISMPYKISMVNHTFYKYSLFLLYNIYTLGQKIIHKDMFCDQVLDSRYFHIYESQINFHGLKELVDDLVIEVNGDSNVDAENTLDPDTVQNQSKQKSCNEDNNDGDDVEDDLSHIVQS</sequence>
<name>A0A3M7Q9C3_BRAPC</name>
<evidence type="ECO:0000256" key="1">
    <source>
        <dbReference type="SAM" id="MobiDB-lite"/>
    </source>
</evidence>
<protein>
    <submittedName>
        <fullName evidence="2">Uncharacterized protein</fullName>
    </submittedName>
</protein>
<dbReference type="AlphaFoldDB" id="A0A3M7Q9C3"/>
<dbReference type="Proteomes" id="UP000276133">
    <property type="component" value="Unassembled WGS sequence"/>
</dbReference>
<accession>A0A3M7Q9C3</accession>
<evidence type="ECO:0000313" key="2">
    <source>
        <dbReference type="EMBL" id="RNA07953.1"/>
    </source>
</evidence>
<proteinExistence type="predicted"/>
<keyword evidence="3" id="KW-1185">Reference proteome</keyword>
<reference evidence="2 3" key="1">
    <citation type="journal article" date="2018" name="Sci. Rep.">
        <title>Genomic signatures of local adaptation to the degree of environmental predictability in rotifers.</title>
        <authorList>
            <person name="Franch-Gras L."/>
            <person name="Hahn C."/>
            <person name="Garcia-Roger E.M."/>
            <person name="Carmona M.J."/>
            <person name="Serra M."/>
            <person name="Gomez A."/>
        </authorList>
    </citation>
    <scope>NUCLEOTIDE SEQUENCE [LARGE SCALE GENOMIC DNA]</scope>
    <source>
        <strain evidence="2">HYR1</strain>
    </source>
</reference>
<gene>
    <name evidence="2" type="ORF">BpHYR1_002173</name>
</gene>